<dbReference type="EMBL" id="HADY01012659">
    <property type="protein sequence ID" value="SBP51144.1"/>
    <property type="molecule type" value="Transcribed_RNA"/>
</dbReference>
<reference evidence="1" key="2">
    <citation type="submission" date="2016-06" db="EMBL/GenBank/DDBJ databases">
        <title>The genome of a short-lived fish provides insights into sex chromosome evolution and the genetic control of aging.</title>
        <authorList>
            <person name="Reichwald K."/>
            <person name="Felder M."/>
            <person name="Petzold A."/>
            <person name="Koch P."/>
            <person name="Groth M."/>
            <person name="Platzer M."/>
        </authorList>
    </citation>
    <scope>NUCLEOTIDE SEQUENCE</scope>
    <source>
        <tissue evidence="1">Brain</tissue>
    </source>
</reference>
<accession>A0A1A8A7U1</accession>
<gene>
    <name evidence="1" type="primary">RAC2</name>
</gene>
<dbReference type="AlphaFoldDB" id="A0A1A8A7U1"/>
<dbReference type="EMBL" id="HAEJ01002373">
    <property type="protein sequence ID" value="SBS42830.1"/>
    <property type="molecule type" value="Transcribed_RNA"/>
</dbReference>
<sequence>MQIWKTCRTVGSEDQGWGTLMSGSKQPTEGRAECRSEVCLMFSFSHSFDNYSANV</sequence>
<feature type="non-terminal residue" evidence="1">
    <location>
        <position position="55"/>
    </location>
</feature>
<protein>
    <submittedName>
        <fullName evidence="1">Ras-related C3 botulinum toxin substrate 2 (Rho family, small GTP binding protein Rac2)</fullName>
    </submittedName>
</protein>
<name>A0A1A8A7U1_NOTFU</name>
<reference evidence="1" key="1">
    <citation type="submission" date="2016-05" db="EMBL/GenBank/DDBJ databases">
        <authorList>
            <person name="Lavstsen T."/>
            <person name="Jespersen J.S."/>
        </authorList>
    </citation>
    <scope>NUCLEOTIDE SEQUENCE</scope>
    <source>
        <tissue evidence="1">Brain</tissue>
    </source>
</reference>
<proteinExistence type="predicted"/>
<evidence type="ECO:0000313" key="1">
    <source>
        <dbReference type="EMBL" id="SBP51144.1"/>
    </source>
</evidence>
<organism evidence="1">
    <name type="scientific">Nothobranchius furzeri</name>
    <name type="common">Turquoise killifish</name>
    <dbReference type="NCBI Taxonomy" id="105023"/>
    <lineage>
        <taxon>Eukaryota</taxon>
        <taxon>Metazoa</taxon>
        <taxon>Chordata</taxon>
        <taxon>Craniata</taxon>
        <taxon>Vertebrata</taxon>
        <taxon>Euteleostomi</taxon>
        <taxon>Actinopterygii</taxon>
        <taxon>Neopterygii</taxon>
        <taxon>Teleostei</taxon>
        <taxon>Neoteleostei</taxon>
        <taxon>Acanthomorphata</taxon>
        <taxon>Ovalentaria</taxon>
        <taxon>Atherinomorphae</taxon>
        <taxon>Cyprinodontiformes</taxon>
        <taxon>Nothobranchiidae</taxon>
        <taxon>Nothobranchius</taxon>
    </lineage>
</organism>